<evidence type="ECO:0000313" key="4">
    <source>
        <dbReference type="Proteomes" id="UP001634394"/>
    </source>
</evidence>
<feature type="compositionally biased region" description="Low complexity" evidence="1">
    <location>
        <begin position="1113"/>
        <end position="1122"/>
    </location>
</feature>
<feature type="compositionally biased region" description="Basic and acidic residues" evidence="1">
    <location>
        <begin position="966"/>
        <end position="987"/>
    </location>
</feature>
<feature type="compositionally biased region" description="Basic residues" evidence="1">
    <location>
        <begin position="476"/>
        <end position="493"/>
    </location>
</feature>
<feature type="compositionally biased region" description="Basic residues" evidence="1">
    <location>
        <begin position="866"/>
        <end position="882"/>
    </location>
</feature>
<comment type="caution">
    <text evidence="3">The sequence shown here is derived from an EMBL/GenBank/DDBJ whole genome shotgun (WGS) entry which is preliminary data.</text>
</comment>
<accession>A0ABD3TJJ9</accession>
<feature type="domain" description="C2H2-type" evidence="2">
    <location>
        <begin position="107"/>
        <end position="129"/>
    </location>
</feature>
<dbReference type="InterPro" id="IPR013087">
    <property type="entry name" value="Znf_C2H2_type"/>
</dbReference>
<dbReference type="PANTHER" id="PTHR12460">
    <property type="entry name" value="CYCLIN-DEPENDENT KINASE INHIBITOR-RELATED PROTEIN"/>
    <property type="match status" value="1"/>
</dbReference>
<feature type="compositionally biased region" description="Pro residues" evidence="1">
    <location>
        <begin position="1102"/>
        <end position="1112"/>
    </location>
</feature>
<feature type="compositionally biased region" description="Basic and acidic residues" evidence="1">
    <location>
        <begin position="751"/>
        <end position="763"/>
    </location>
</feature>
<feature type="compositionally biased region" description="Basic residues" evidence="1">
    <location>
        <begin position="932"/>
        <end position="951"/>
    </location>
</feature>
<feature type="compositionally biased region" description="Basic and acidic residues" evidence="1">
    <location>
        <begin position="537"/>
        <end position="546"/>
    </location>
</feature>
<dbReference type="Pfam" id="PF12874">
    <property type="entry name" value="zf-met"/>
    <property type="match status" value="1"/>
</dbReference>
<feature type="compositionally biased region" description="Basic residues" evidence="1">
    <location>
        <begin position="370"/>
        <end position="384"/>
    </location>
</feature>
<feature type="compositionally biased region" description="Gly residues" evidence="1">
    <location>
        <begin position="1068"/>
        <end position="1079"/>
    </location>
</feature>
<feature type="compositionally biased region" description="Basic residues" evidence="1">
    <location>
        <begin position="432"/>
        <end position="448"/>
    </location>
</feature>
<feature type="region of interest" description="Disordered" evidence="1">
    <location>
        <begin position="728"/>
        <end position="1302"/>
    </location>
</feature>
<evidence type="ECO:0000259" key="2">
    <source>
        <dbReference type="PROSITE" id="PS00028"/>
    </source>
</evidence>
<feature type="compositionally biased region" description="Low complexity" evidence="1">
    <location>
        <begin position="883"/>
        <end position="901"/>
    </location>
</feature>
<feature type="compositionally biased region" description="Polar residues" evidence="1">
    <location>
        <begin position="524"/>
        <end position="535"/>
    </location>
</feature>
<feature type="compositionally biased region" description="Basic residues" evidence="1">
    <location>
        <begin position="902"/>
        <end position="922"/>
    </location>
</feature>
<evidence type="ECO:0000256" key="1">
    <source>
        <dbReference type="SAM" id="MobiDB-lite"/>
    </source>
</evidence>
<feature type="compositionally biased region" description="Basic and acidic residues" evidence="1">
    <location>
        <begin position="413"/>
        <end position="431"/>
    </location>
</feature>
<protein>
    <recommendedName>
        <fullName evidence="2">C2H2-type domain-containing protein</fullName>
    </recommendedName>
</protein>
<feature type="compositionally biased region" description="Basic and acidic residues" evidence="1">
    <location>
        <begin position="297"/>
        <end position="369"/>
    </location>
</feature>
<dbReference type="PROSITE" id="PS00028">
    <property type="entry name" value="ZINC_FINGER_C2H2_1"/>
    <property type="match status" value="1"/>
</dbReference>
<feature type="compositionally biased region" description="Basic and acidic residues" evidence="1">
    <location>
        <begin position="558"/>
        <end position="571"/>
    </location>
</feature>
<feature type="region of interest" description="Disordered" evidence="1">
    <location>
        <begin position="290"/>
        <end position="599"/>
    </location>
</feature>
<reference evidence="3 4" key="1">
    <citation type="submission" date="2024-11" db="EMBL/GenBank/DDBJ databases">
        <title>Chromosome-level genome assembly of the freshwater bivalve Anodonta woodiana.</title>
        <authorList>
            <person name="Chen X."/>
        </authorList>
    </citation>
    <scope>NUCLEOTIDE SEQUENCE [LARGE SCALE GENOMIC DNA]</scope>
    <source>
        <strain evidence="3">MN2024</strain>
        <tissue evidence="3">Gills</tissue>
    </source>
</reference>
<evidence type="ECO:0000313" key="3">
    <source>
        <dbReference type="EMBL" id="KAL3837231.1"/>
    </source>
</evidence>
<feature type="compositionally biased region" description="Low complexity" evidence="1">
    <location>
        <begin position="1142"/>
        <end position="1154"/>
    </location>
</feature>
<feature type="compositionally biased region" description="Low complexity" evidence="1">
    <location>
        <begin position="1192"/>
        <end position="1209"/>
    </location>
</feature>
<feature type="compositionally biased region" description="Pro residues" evidence="1">
    <location>
        <begin position="1155"/>
        <end position="1173"/>
    </location>
</feature>
<feature type="compositionally biased region" description="Basic and acidic residues" evidence="1">
    <location>
        <begin position="1258"/>
        <end position="1268"/>
    </location>
</feature>
<feature type="compositionally biased region" description="Basic and acidic residues" evidence="1">
    <location>
        <begin position="449"/>
        <end position="475"/>
    </location>
</feature>
<dbReference type="Proteomes" id="UP001634394">
    <property type="component" value="Unassembled WGS sequence"/>
</dbReference>
<feature type="region of interest" description="Disordered" evidence="1">
    <location>
        <begin position="138"/>
        <end position="216"/>
    </location>
</feature>
<feature type="compositionally biased region" description="Low complexity" evidence="1">
    <location>
        <begin position="856"/>
        <end position="865"/>
    </location>
</feature>
<name>A0ABD3TJJ9_SINWO</name>
<keyword evidence="4" id="KW-1185">Reference proteome</keyword>
<sequence length="1521" mass="168749">MDPKGDRLRKIAAGLINIQLPTGPNQGPVIIPRGPVGKGVGAANAAGKVVSAPIDITIKPPSGNKLDGVNMVKTIEIPVIPPEKPEQKKKPTVTASPLEKKPDELECRTCRMTFAKQQQYDSHLQSVEHQQAIKAAAVEEKSLGSSPTGNKTDAKEDANADGSKPGPVSFSIKKTGPKVTNTAPFSSMEEASRIKEQPKNTTTKAKSPTNGNNNSIISASIDKAVIKPIPPDTATVEKGCGEHEQKDLTKFVKVKGKDDSVTLDWPKEMIQYTKTEPVLPFSCNPLCFDFSQLSSKPKKDVTAVTSKEEEKEKEMVQDTEQKQDAKDKHESNDIAEKKIDDIDASKEDKPKDEAEEKKEKEEIGEDKGLKKSHKKKKKKKHKKHKTEDKVGEVKEGEEGQHIKKKKKKKKKVKQDGVVEDGKTEKEEGSEKVKKHKKRKKKKSHHSHSKGSDNEEQTEKHNESDAEKGIVTDDKQKKRKKSKRSKKKKRKHRHSESVVEGKEDEKKLSVEKEKSKKNKDETLGTADNVTNSSADESNTEKNKEEGKTKKKKRRHRKKDDKNSSESETEINKTADSNTKSENSIIGSKRKFPSGDSESEGEKIVAAKLQALNRTKKTTNAVLQKIKKEPVETKEGISDKQVVTPNARKRLNSESGINDTASSTVKKLKTLTPKDLSATKDLTMPVIKSDNTWSKLEGIYEGKKLDDSSKSKWETSDSDVENTVAEPVKEKMKKKISGTTVTPSINPLQKPVVKTEPENPVKKVPEMSLSQRSAKSNASVGSVKNTPAVNNVCSDHLQKKPTESKSRDSCRSSRSSSRSSHHGKRSTYSHDSYHSYSRSRSGHRSYSSSSYSDRHSSRSYSRSYSRSSHSRSYTRSRSRRRGRYSRSSSYSDYSRSRSYSSSRSRSRSRRRSRRRHNSYSRSRSRSYSSYSSRSRSRSHSYRSSRSRSRRRKESKSDSRSLSTAKVDQSPKAEKENLSKNTTEDSKSESDPLNIPLPDIKDDDDARTEQRLKNLKGKKPKVDVGKTVTNSKPADIPLPFGDSSGKGSENVVATLPSIPPPPPPPESAGTGLIGGQQSGGFIGPLMPNMPPPPPPPHGQVEDTRPPPQGFQPPRPGQRGYPHPQGMRPPPFDPRMRGPPPQYMQNRPPGRFPPNRFNGPPPGPGGPNHGPPGPPYQRMPFGYNEHPLNDEHRQQELQQQLQKQQQQQKPQLPFKEEPQREQTPPPLPPPKSPSPRPPPPPKKKKEEPEQNPGIVIPPEQVEQYKKLQEQAQKHARKQIRKQQKKERGEPESDSSSSEEEPEPLLEDPQQITEEQLMEEIQPTLIAMPISHGQQTIMIAQPQPSASPVGFHQHIVTAPGGQQFLIPQTVSFLSHTGMPVQAGAPVFAFAGNPGMMTTTMAAAGAQPAHLPVQQFHIQSHPGGFVNIGGGHAIYSHPSAHQVLAGQQFIPSSAVAQFHAAQLQQVQLQHAAQLQQAQIQQVQLQQAQIQQAQIQQVQLQQALSGQQPGPIIVGNQLFVPRFIRPAI</sequence>
<dbReference type="EMBL" id="JBJQND010000018">
    <property type="protein sequence ID" value="KAL3837231.1"/>
    <property type="molecule type" value="Genomic_DNA"/>
</dbReference>
<feature type="compositionally biased region" description="Pro residues" evidence="1">
    <location>
        <begin position="1054"/>
        <end position="1063"/>
    </location>
</feature>
<feature type="compositionally biased region" description="Polar residues" evidence="1">
    <location>
        <begin position="735"/>
        <end position="745"/>
    </location>
</feature>
<dbReference type="PANTHER" id="PTHR12460:SF0">
    <property type="entry name" value="CID DOMAIN-CONTAINING PROTEIN-RELATED"/>
    <property type="match status" value="1"/>
</dbReference>
<feature type="compositionally biased region" description="Basic and acidic residues" evidence="1">
    <location>
        <begin position="794"/>
        <end position="809"/>
    </location>
</feature>
<feature type="compositionally biased region" description="Polar residues" evidence="1">
    <location>
        <begin position="199"/>
        <end position="211"/>
    </location>
</feature>
<feature type="compositionally biased region" description="Basic and acidic residues" evidence="1">
    <location>
        <begin position="385"/>
        <end position="401"/>
    </location>
</feature>
<feature type="compositionally biased region" description="Pro residues" evidence="1">
    <location>
        <begin position="1123"/>
        <end position="1138"/>
    </location>
</feature>
<feature type="compositionally biased region" description="Basic residues" evidence="1">
    <location>
        <begin position="1269"/>
        <end position="1280"/>
    </location>
</feature>
<organism evidence="3 4">
    <name type="scientific">Sinanodonta woodiana</name>
    <name type="common">Chinese pond mussel</name>
    <name type="synonym">Anodonta woodiana</name>
    <dbReference type="NCBI Taxonomy" id="1069815"/>
    <lineage>
        <taxon>Eukaryota</taxon>
        <taxon>Metazoa</taxon>
        <taxon>Spiralia</taxon>
        <taxon>Lophotrochozoa</taxon>
        <taxon>Mollusca</taxon>
        <taxon>Bivalvia</taxon>
        <taxon>Autobranchia</taxon>
        <taxon>Heteroconchia</taxon>
        <taxon>Palaeoheterodonta</taxon>
        <taxon>Unionida</taxon>
        <taxon>Unionoidea</taxon>
        <taxon>Unionidae</taxon>
        <taxon>Unioninae</taxon>
        <taxon>Sinanodonta</taxon>
    </lineage>
</organism>
<feature type="compositionally biased region" description="Polar residues" evidence="1">
    <location>
        <begin position="572"/>
        <end position="584"/>
    </location>
</feature>
<feature type="compositionally biased region" description="Acidic residues" evidence="1">
    <location>
        <begin position="1292"/>
        <end position="1301"/>
    </location>
</feature>
<feature type="compositionally biased region" description="Pro residues" evidence="1">
    <location>
        <begin position="1219"/>
        <end position="1236"/>
    </location>
</feature>
<proteinExistence type="predicted"/>
<feature type="compositionally biased region" description="Basic residues" evidence="1">
    <location>
        <begin position="547"/>
        <end position="557"/>
    </location>
</feature>
<feature type="compositionally biased region" description="Pro residues" evidence="1">
    <location>
        <begin position="1084"/>
        <end position="1094"/>
    </location>
</feature>
<feature type="compositionally biased region" description="Basic and acidic residues" evidence="1">
    <location>
        <begin position="494"/>
        <end position="521"/>
    </location>
</feature>
<dbReference type="SUPFAM" id="SSF57667">
    <property type="entry name" value="beta-beta-alpha zinc fingers"/>
    <property type="match status" value="1"/>
</dbReference>
<gene>
    <name evidence="3" type="ORF">ACJMK2_022600</name>
</gene>
<dbReference type="InterPro" id="IPR036236">
    <property type="entry name" value="Znf_C2H2_sf"/>
</dbReference>
<feature type="compositionally biased region" description="Basic residues" evidence="1">
    <location>
        <begin position="402"/>
        <end position="412"/>
    </location>
</feature>
<feature type="compositionally biased region" description="Polar residues" evidence="1">
    <location>
        <begin position="766"/>
        <end position="791"/>
    </location>
</feature>
<feature type="compositionally biased region" description="Low complexity" evidence="1">
    <location>
        <begin position="832"/>
        <end position="849"/>
    </location>
</feature>